<protein>
    <submittedName>
        <fullName evidence="1">Uncharacterized protein</fullName>
    </submittedName>
</protein>
<dbReference type="EMBL" id="UINC01038609">
    <property type="protein sequence ID" value="SVB35872.1"/>
    <property type="molecule type" value="Genomic_DNA"/>
</dbReference>
<gene>
    <name evidence="1" type="ORF">METZ01_LOCUS188726</name>
</gene>
<evidence type="ECO:0000313" key="1">
    <source>
        <dbReference type="EMBL" id="SVB35872.1"/>
    </source>
</evidence>
<feature type="non-terminal residue" evidence="1">
    <location>
        <position position="1"/>
    </location>
</feature>
<accession>A0A382DCX2</accession>
<dbReference type="AlphaFoldDB" id="A0A382DCX2"/>
<reference evidence="1" key="1">
    <citation type="submission" date="2018-05" db="EMBL/GenBank/DDBJ databases">
        <authorList>
            <person name="Lanie J.A."/>
            <person name="Ng W.-L."/>
            <person name="Kazmierczak K.M."/>
            <person name="Andrzejewski T.M."/>
            <person name="Davidsen T.M."/>
            <person name="Wayne K.J."/>
            <person name="Tettelin H."/>
            <person name="Glass J.I."/>
            <person name="Rusch D."/>
            <person name="Podicherti R."/>
            <person name="Tsui H.-C.T."/>
            <person name="Winkler M.E."/>
        </authorList>
    </citation>
    <scope>NUCLEOTIDE SEQUENCE</scope>
</reference>
<proteinExistence type="predicted"/>
<sequence>IIRNRQMLLKLAMGIQEGINPPGTSGDNIPFHQIHSVEKIIGPDEDPWFLEADAGETAKKGERVI</sequence>
<name>A0A382DCX2_9ZZZZ</name>
<organism evidence="1">
    <name type="scientific">marine metagenome</name>
    <dbReference type="NCBI Taxonomy" id="408172"/>
    <lineage>
        <taxon>unclassified sequences</taxon>
        <taxon>metagenomes</taxon>
        <taxon>ecological metagenomes</taxon>
    </lineage>
</organism>